<evidence type="ECO:0000259" key="1">
    <source>
        <dbReference type="Pfam" id="PF03551"/>
    </source>
</evidence>
<sequence length="180" mass="21084">MYEFFVLSELMDEPLSGYKLQFVLQKIVGNSRKISFGVIYPLLDKLAKGGLIKVRLADTQLKRKKKIASITPQGKQRFLELMQEPIEINQNTDFMYKIKFGSFHHVSQALTLTILYQYQQYLTNDLRTLRQNKQELSKQGMQPGDLKDTQRVFELRELHLLAGLSWTEQQLREKKNAETK</sequence>
<dbReference type="InterPro" id="IPR036390">
    <property type="entry name" value="WH_DNA-bd_sf"/>
</dbReference>
<keyword evidence="3" id="KW-1185">Reference proteome</keyword>
<feature type="domain" description="Transcription regulator PadR N-terminal" evidence="1">
    <location>
        <begin position="6"/>
        <end position="78"/>
    </location>
</feature>
<name>A0A0R1V2G2_9LACO</name>
<dbReference type="AlphaFoldDB" id="A0A0R1V2G2"/>
<dbReference type="PATRIC" id="fig|1423801.4.peg.1746"/>
<dbReference type="EMBL" id="AZFQ01000053">
    <property type="protein sequence ID" value="KRL97154.1"/>
    <property type="molecule type" value="Genomic_DNA"/>
</dbReference>
<accession>A0A0R1V2G2</accession>
<dbReference type="PANTHER" id="PTHR43252">
    <property type="entry name" value="TRANSCRIPTIONAL REGULATOR YQJI"/>
    <property type="match status" value="1"/>
</dbReference>
<dbReference type="InterPro" id="IPR036388">
    <property type="entry name" value="WH-like_DNA-bd_sf"/>
</dbReference>
<gene>
    <name evidence="2" type="ORF">FD50_GL001708</name>
</gene>
<evidence type="ECO:0000313" key="2">
    <source>
        <dbReference type="EMBL" id="KRL97154.1"/>
    </source>
</evidence>
<protein>
    <recommendedName>
        <fullName evidence="1">Transcription regulator PadR N-terminal domain-containing protein</fullName>
    </recommendedName>
</protein>
<proteinExistence type="predicted"/>
<dbReference type="RefSeq" id="WP_056961496.1">
    <property type="nucleotide sequence ID" value="NZ_AZFQ01000053.1"/>
</dbReference>
<organism evidence="2 3">
    <name type="scientific">Liquorilactobacillus satsumensis DSM 16230 = JCM 12392</name>
    <dbReference type="NCBI Taxonomy" id="1423801"/>
    <lineage>
        <taxon>Bacteria</taxon>
        <taxon>Bacillati</taxon>
        <taxon>Bacillota</taxon>
        <taxon>Bacilli</taxon>
        <taxon>Lactobacillales</taxon>
        <taxon>Lactobacillaceae</taxon>
        <taxon>Liquorilactobacillus</taxon>
    </lineage>
</organism>
<reference evidence="2 3" key="1">
    <citation type="journal article" date="2015" name="Genome Announc.">
        <title>Expanding the biotechnology potential of lactobacilli through comparative genomics of 213 strains and associated genera.</title>
        <authorList>
            <person name="Sun Z."/>
            <person name="Harris H.M."/>
            <person name="McCann A."/>
            <person name="Guo C."/>
            <person name="Argimon S."/>
            <person name="Zhang W."/>
            <person name="Yang X."/>
            <person name="Jeffery I.B."/>
            <person name="Cooney J.C."/>
            <person name="Kagawa T.F."/>
            <person name="Liu W."/>
            <person name="Song Y."/>
            <person name="Salvetti E."/>
            <person name="Wrobel A."/>
            <person name="Rasinkangas P."/>
            <person name="Parkhill J."/>
            <person name="Rea M.C."/>
            <person name="O'Sullivan O."/>
            <person name="Ritari J."/>
            <person name="Douillard F.P."/>
            <person name="Paul Ross R."/>
            <person name="Yang R."/>
            <person name="Briner A.E."/>
            <person name="Felis G.E."/>
            <person name="de Vos W.M."/>
            <person name="Barrangou R."/>
            <person name="Klaenhammer T.R."/>
            <person name="Caufield P.W."/>
            <person name="Cui Y."/>
            <person name="Zhang H."/>
            <person name="O'Toole P.W."/>
        </authorList>
    </citation>
    <scope>NUCLEOTIDE SEQUENCE [LARGE SCALE GENOMIC DNA]</scope>
    <source>
        <strain evidence="2 3">DSM 16230</strain>
    </source>
</reference>
<dbReference type="Proteomes" id="UP000051166">
    <property type="component" value="Unassembled WGS sequence"/>
</dbReference>
<dbReference type="GeneID" id="98308955"/>
<comment type="caution">
    <text evidence="2">The sequence shown here is derived from an EMBL/GenBank/DDBJ whole genome shotgun (WGS) entry which is preliminary data.</text>
</comment>
<dbReference type="InterPro" id="IPR005149">
    <property type="entry name" value="Tscrpt_reg_PadR_N"/>
</dbReference>
<dbReference type="Pfam" id="PF03551">
    <property type="entry name" value="PadR"/>
    <property type="match status" value="1"/>
</dbReference>
<evidence type="ECO:0000313" key="3">
    <source>
        <dbReference type="Proteomes" id="UP000051166"/>
    </source>
</evidence>
<dbReference type="STRING" id="1423801.FD50_GL001708"/>
<dbReference type="Gene3D" id="1.10.10.10">
    <property type="entry name" value="Winged helix-like DNA-binding domain superfamily/Winged helix DNA-binding domain"/>
    <property type="match status" value="1"/>
</dbReference>
<dbReference type="PANTHER" id="PTHR43252:SF6">
    <property type="entry name" value="NEGATIVE TRANSCRIPTION REGULATOR PADR"/>
    <property type="match status" value="1"/>
</dbReference>
<dbReference type="SUPFAM" id="SSF46785">
    <property type="entry name" value="Winged helix' DNA-binding domain"/>
    <property type="match status" value="1"/>
</dbReference>